<protein>
    <submittedName>
        <fullName evidence="2">GMP synthase-Glutamine amidotransferase</fullName>
    </submittedName>
</protein>
<dbReference type="PANTHER" id="PTHR42695">
    <property type="entry name" value="GLUTAMINE AMIDOTRANSFERASE YLR126C-RELATED"/>
    <property type="match status" value="1"/>
</dbReference>
<evidence type="ECO:0000259" key="1">
    <source>
        <dbReference type="Pfam" id="PF00117"/>
    </source>
</evidence>
<reference evidence="3" key="1">
    <citation type="submission" date="2016-10" db="EMBL/GenBank/DDBJ databases">
        <authorList>
            <person name="Varghese N."/>
            <person name="Submissions S."/>
        </authorList>
    </citation>
    <scope>NUCLEOTIDE SEQUENCE [LARGE SCALE GENOMIC DNA]</scope>
    <source>
        <strain evidence="3">CCM 7469</strain>
    </source>
</reference>
<dbReference type="CDD" id="cd01741">
    <property type="entry name" value="GATase1_1"/>
    <property type="match status" value="1"/>
</dbReference>
<dbReference type="STRING" id="428992.SAMN05216272_10383"/>
<dbReference type="OrthoDB" id="9813383at2"/>
<keyword evidence="2" id="KW-0315">Glutamine amidotransferase</keyword>
<proteinExistence type="predicted"/>
<dbReference type="InterPro" id="IPR017926">
    <property type="entry name" value="GATASE"/>
</dbReference>
<dbReference type="AlphaFoldDB" id="A0A1G8F845"/>
<dbReference type="GO" id="GO:0005829">
    <property type="term" value="C:cytosol"/>
    <property type="evidence" value="ECO:0007669"/>
    <property type="project" value="TreeGrafter"/>
</dbReference>
<dbReference type="PANTHER" id="PTHR42695:SF5">
    <property type="entry name" value="GLUTAMINE AMIDOTRANSFERASE YLR126C-RELATED"/>
    <property type="match status" value="1"/>
</dbReference>
<dbReference type="InterPro" id="IPR029062">
    <property type="entry name" value="Class_I_gatase-like"/>
</dbReference>
<dbReference type="SUPFAM" id="SSF52317">
    <property type="entry name" value="Class I glutamine amidotransferase-like"/>
    <property type="match status" value="1"/>
</dbReference>
<name>A0A1G8F845_9PSED</name>
<dbReference type="GO" id="GO:0016740">
    <property type="term" value="F:transferase activity"/>
    <property type="evidence" value="ECO:0007669"/>
    <property type="project" value="UniProtKB-KW"/>
</dbReference>
<evidence type="ECO:0000313" key="3">
    <source>
        <dbReference type="Proteomes" id="UP000199636"/>
    </source>
</evidence>
<dbReference type="PROSITE" id="PS51273">
    <property type="entry name" value="GATASE_TYPE_1"/>
    <property type="match status" value="1"/>
</dbReference>
<evidence type="ECO:0000313" key="2">
    <source>
        <dbReference type="EMBL" id="SDH78333.1"/>
    </source>
</evidence>
<feature type="domain" description="Glutamine amidotransferase" evidence="1">
    <location>
        <begin position="90"/>
        <end position="191"/>
    </location>
</feature>
<gene>
    <name evidence="2" type="ORF">SAMN05216272_10383</name>
</gene>
<dbReference type="EMBL" id="FNDS01000003">
    <property type="protein sequence ID" value="SDH78333.1"/>
    <property type="molecule type" value="Genomic_DNA"/>
</dbReference>
<keyword evidence="3" id="KW-1185">Reference proteome</keyword>
<dbReference type="NCBIfam" id="NF004212">
    <property type="entry name" value="PRK05665.1"/>
    <property type="match status" value="1"/>
</dbReference>
<organism evidence="2 3">
    <name type="scientific">Pseudomonas panipatensis</name>
    <dbReference type="NCBI Taxonomy" id="428992"/>
    <lineage>
        <taxon>Bacteria</taxon>
        <taxon>Pseudomonadati</taxon>
        <taxon>Pseudomonadota</taxon>
        <taxon>Gammaproteobacteria</taxon>
        <taxon>Pseudomonadales</taxon>
        <taxon>Pseudomonadaceae</taxon>
        <taxon>Pseudomonas</taxon>
    </lineage>
</organism>
<dbReference type="Proteomes" id="UP000199636">
    <property type="component" value="Unassembled WGS sequence"/>
</dbReference>
<dbReference type="Pfam" id="PF00117">
    <property type="entry name" value="GATase"/>
    <property type="match status" value="1"/>
</dbReference>
<sequence length="241" mass="27413">MPLQICILETDILRPELIDQYTGYGRMFEQLFAKQPVPAEFKVYNVVEGHYPPDSEYYDAYLVTGSKADSFGDDPWIQTLKRYLLERYKRGDKLLGICFGHQLLALLLGGKAERASQGWGVGTHEYRIAEQPGWMQPSLDQLTLLVSHQDQVTHLPENARVIASSDFCPHAAYAIGDQVLCFQGHPEFVSDYSQAILDLRREIFSEPVYRRGVESLARPHQGTTVAEWMMRFVELGRSKAA</sequence>
<dbReference type="Gene3D" id="3.40.50.880">
    <property type="match status" value="1"/>
</dbReference>
<keyword evidence="2" id="KW-0808">Transferase</keyword>
<dbReference type="RefSeq" id="WP_090262080.1">
    <property type="nucleotide sequence ID" value="NZ_FNDS01000003.1"/>
</dbReference>
<dbReference type="InterPro" id="IPR044992">
    <property type="entry name" value="ChyE-like"/>
</dbReference>
<accession>A0A1G8F845</accession>